<dbReference type="GO" id="GO:0006685">
    <property type="term" value="P:sphingomyelin catabolic process"/>
    <property type="evidence" value="ECO:0007669"/>
    <property type="project" value="UniProtKB-UniRule"/>
</dbReference>
<sequence length="668" mass="72917">MALQATLALAGSISPSNYTAPGVFPTSAFSKYYNNPTATASQVQPVVSDPVTHEVYSFALTNPDAIPQINSVDPHPLPPTASPDALYDQALQQVNSIFNSPSFGDNSCARCLAVLEVVKFVSLAAPEQGPNLAVALCERFKLASNCKATRGKPGLGAVITQVIANMDAGGYDGQAFCQNFLGFCAAPPTSPLDVKNWFKKPKPNPLPPPKKPSGKRLKVLHLSDFHLDPRYATGSEANCTTGGPCCRKNGFNAASPNTTLLHAPRFGAYRCDTPLALAMAALQAIPALTNTNDTGFAWSIYTGDLVSHDPENQLSRAYVEYTETIVYDLFRRMLGSGPVYAALGNHDSYNQAQDAPHSLGGALAKQFSWNYDHVASLWKHENWLPDAAVALAKAHYAGFMVKRVDGLRIISLNTDMWYKANIFNYINMTDPDVSGMLRFLTDELQSAEDAGDRVWIIGHVLTGWDGSNPLKNPTNLFYQIVDRFSPHVIANIFFGHTHEDQMSIFYANNATTMNAETAQALAWIGPSLTPITNLNSGFRVYEVDSATFNIMDAHTWKSDVSSYPDLDGQVTFGPVYTYEYNTRETYGKNIPDWTESDPLNATWWHRVTEAMEKDPSLVATFNTLQGKTSIQTKSCTGDCIAAKICYIRSGSASIAQQNCKRGFGSVQS</sequence>
<feature type="disulfide bond" evidence="5">
    <location>
        <begin position="645"/>
        <end position="659"/>
    </location>
</feature>
<feature type="domain" description="Calcineurin-like phosphoesterase" evidence="6">
    <location>
        <begin position="217"/>
        <end position="499"/>
    </location>
</feature>
<feature type="binding site" evidence="4">
    <location>
        <position position="226"/>
    </location>
    <ligand>
        <name>Zn(2+)</name>
        <dbReference type="ChEBI" id="CHEBI:29105"/>
        <label>1</label>
    </ligand>
</feature>
<evidence type="ECO:0000259" key="6">
    <source>
        <dbReference type="Pfam" id="PF00149"/>
    </source>
</evidence>
<dbReference type="PANTHER" id="PTHR10340:SF27">
    <property type="entry name" value="ACL091CP"/>
    <property type="match status" value="1"/>
</dbReference>
<feature type="binding site" evidence="4">
    <location>
        <position position="496"/>
    </location>
    <ligand>
        <name>Zn(2+)</name>
        <dbReference type="ChEBI" id="CHEBI:29105"/>
        <label>2</label>
    </ligand>
</feature>
<feature type="binding site" evidence="4">
    <location>
        <position position="498"/>
    </location>
    <ligand>
        <name>Zn(2+)</name>
        <dbReference type="ChEBI" id="CHEBI:29105"/>
        <label>1</label>
    </ligand>
</feature>
<evidence type="ECO:0000256" key="3">
    <source>
        <dbReference type="PIRNR" id="PIRNR000948"/>
    </source>
</evidence>
<feature type="binding site" evidence="4">
    <location>
        <position position="345"/>
    </location>
    <ligand>
        <name>Zn(2+)</name>
        <dbReference type="ChEBI" id="CHEBI:29105"/>
        <label>2</label>
    </ligand>
</feature>
<feature type="disulfide bond" evidence="5">
    <location>
        <begin position="246"/>
        <end position="271"/>
    </location>
</feature>
<comment type="function">
    <text evidence="3">Converts sphingomyelin to ceramide.</text>
</comment>
<name>A0A9P3PHX4_LYOSH</name>
<keyword evidence="5" id="KW-1015">Disulfide bond</keyword>
<gene>
    <name evidence="7" type="ORF">LshimejAT787_0300670</name>
</gene>
<dbReference type="PIRSF" id="PIRSF000948">
    <property type="entry name" value="Sphingomy_PDE"/>
    <property type="match status" value="1"/>
</dbReference>
<dbReference type="CDD" id="cd00842">
    <property type="entry name" value="MPP_ASMase"/>
    <property type="match status" value="1"/>
</dbReference>
<dbReference type="GO" id="GO:0016020">
    <property type="term" value="C:membrane"/>
    <property type="evidence" value="ECO:0007669"/>
    <property type="project" value="GOC"/>
</dbReference>
<dbReference type="GO" id="GO:0005615">
    <property type="term" value="C:extracellular space"/>
    <property type="evidence" value="ECO:0007669"/>
    <property type="project" value="TreeGrafter"/>
</dbReference>
<keyword evidence="4" id="KW-0862">Zinc</keyword>
<dbReference type="GO" id="GO:0004767">
    <property type="term" value="F:sphingomyelin phosphodiesterase activity"/>
    <property type="evidence" value="ECO:0007669"/>
    <property type="project" value="UniProtKB-UniRule"/>
</dbReference>
<keyword evidence="1 3" id="KW-0378">Hydrolase</keyword>
<dbReference type="GO" id="GO:0046872">
    <property type="term" value="F:metal ion binding"/>
    <property type="evidence" value="ECO:0007669"/>
    <property type="project" value="UniProtKB-KW"/>
</dbReference>
<keyword evidence="4" id="KW-0479">Metal-binding</keyword>
<feature type="binding site" evidence="4">
    <location>
        <position position="459"/>
    </location>
    <ligand>
        <name>Zn(2+)</name>
        <dbReference type="ChEBI" id="CHEBI:29105"/>
        <label>2</label>
    </ligand>
</feature>
<dbReference type="Gene3D" id="3.60.21.10">
    <property type="match status" value="1"/>
</dbReference>
<dbReference type="SUPFAM" id="SSF56300">
    <property type="entry name" value="Metallo-dependent phosphatases"/>
    <property type="match status" value="1"/>
</dbReference>
<evidence type="ECO:0000256" key="5">
    <source>
        <dbReference type="PIRSR" id="PIRSR000948-2"/>
    </source>
</evidence>
<dbReference type="InterPro" id="IPR029052">
    <property type="entry name" value="Metallo-depent_PP-like"/>
</dbReference>
<feature type="disulfide bond" evidence="5">
    <location>
        <begin position="635"/>
        <end position="639"/>
    </location>
</feature>
<dbReference type="OrthoDB" id="282973at2759"/>
<evidence type="ECO:0000256" key="2">
    <source>
        <dbReference type="ARBA" id="ARBA00023180"/>
    </source>
</evidence>
<comment type="cofactor">
    <cofactor evidence="4">
        <name>Zn(2+)</name>
        <dbReference type="ChEBI" id="CHEBI:29105"/>
    </cofactor>
    <text evidence="4">Binds 2 Zn(2+) ions per subunit.</text>
</comment>
<evidence type="ECO:0000313" key="8">
    <source>
        <dbReference type="Proteomes" id="UP001063166"/>
    </source>
</evidence>
<reference evidence="7" key="1">
    <citation type="submission" date="2022-07" db="EMBL/GenBank/DDBJ databases">
        <title>The genome of Lyophyllum shimeji provides insight into the initial evolution of ectomycorrhizal fungal genome.</title>
        <authorList>
            <person name="Kobayashi Y."/>
            <person name="Shibata T."/>
            <person name="Hirakawa H."/>
            <person name="Shigenobu S."/>
            <person name="Nishiyama T."/>
            <person name="Yamada A."/>
            <person name="Hasebe M."/>
            <person name="Kawaguchi M."/>
        </authorList>
    </citation>
    <scope>NUCLEOTIDE SEQUENCE</scope>
    <source>
        <strain evidence="7">AT787</strain>
    </source>
</reference>
<dbReference type="InterPro" id="IPR004843">
    <property type="entry name" value="Calcineurin-like_PHP"/>
</dbReference>
<feature type="disulfide bond" evidence="5">
    <location>
        <begin position="108"/>
        <end position="184"/>
    </location>
</feature>
<dbReference type="GO" id="GO:0016798">
    <property type="term" value="F:hydrolase activity, acting on glycosyl bonds"/>
    <property type="evidence" value="ECO:0007669"/>
    <property type="project" value="UniProtKB-KW"/>
</dbReference>
<dbReference type="EMBL" id="BRPK01000003">
    <property type="protein sequence ID" value="GLB35779.1"/>
    <property type="molecule type" value="Genomic_DNA"/>
</dbReference>
<evidence type="ECO:0000313" key="7">
    <source>
        <dbReference type="EMBL" id="GLB35779.1"/>
    </source>
</evidence>
<dbReference type="AlphaFoldDB" id="A0A9P3PHX4"/>
<feature type="binding site" evidence="4">
    <location>
        <position position="224"/>
    </location>
    <ligand>
        <name>Zn(2+)</name>
        <dbReference type="ChEBI" id="CHEBI:29105"/>
        <label>1</label>
    </ligand>
</feature>
<dbReference type="Proteomes" id="UP001063166">
    <property type="component" value="Unassembled WGS sequence"/>
</dbReference>
<proteinExistence type="inferred from homology"/>
<dbReference type="Pfam" id="PF00149">
    <property type="entry name" value="Metallophos"/>
    <property type="match status" value="1"/>
</dbReference>
<protein>
    <recommendedName>
        <fullName evidence="3">Sphingomyelin phosphodiesterase</fullName>
    </recommendedName>
</protein>
<keyword evidence="8" id="KW-1185">Reference proteome</keyword>
<evidence type="ECO:0000256" key="1">
    <source>
        <dbReference type="ARBA" id="ARBA00022801"/>
    </source>
</evidence>
<keyword evidence="2" id="KW-0325">Glycoprotein</keyword>
<evidence type="ECO:0000256" key="4">
    <source>
        <dbReference type="PIRSR" id="PIRSR000948-1"/>
    </source>
</evidence>
<feature type="disulfide bond" evidence="5">
    <location>
        <begin position="239"/>
        <end position="245"/>
    </location>
</feature>
<feature type="binding site" evidence="4">
    <location>
        <position position="304"/>
    </location>
    <ligand>
        <name>Zn(2+)</name>
        <dbReference type="ChEBI" id="CHEBI:29105"/>
        <label>1</label>
    </ligand>
</feature>
<dbReference type="InterPro" id="IPR011160">
    <property type="entry name" value="Sphingomy_PDE"/>
</dbReference>
<comment type="similarity">
    <text evidence="3">Belongs to the acid sphingomyelinase family.</text>
</comment>
<feature type="binding site" evidence="4">
    <location>
        <position position="304"/>
    </location>
    <ligand>
        <name>Zn(2+)</name>
        <dbReference type="ChEBI" id="CHEBI:29105"/>
        <label>2</label>
    </ligand>
</feature>
<dbReference type="PANTHER" id="PTHR10340">
    <property type="entry name" value="SPHINGOMYELIN PHOSPHODIESTERASE"/>
    <property type="match status" value="1"/>
</dbReference>
<accession>A0A9P3PHX4</accession>
<keyword evidence="3" id="KW-0326">Glycosidase</keyword>
<dbReference type="InterPro" id="IPR041805">
    <property type="entry name" value="ASMase/PPN1_MPP"/>
</dbReference>
<organism evidence="7 8">
    <name type="scientific">Lyophyllum shimeji</name>
    <name type="common">Hon-shimeji</name>
    <name type="synonym">Tricholoma shimeji</name>
    <dbReference type="NCBI Taxonomy" id="47721"/>
    <lineage>
        <taxon>Eukaryota</taxon>
        <taxon>Fungi</taxon>
        <taxon>Dikarya</taxon>
        <taxon>Basidiomycota</taxon>
        <taxon>Agaricomycotina</taxon>
        <taxon>Agaricomycetes</taxon>
        <taxon>Agaricomycetidae</taxon>
        <taxon>Agaricales</taxon>
        <taxon>Tricholomatineae</taxon>
        <taxon>Lyophyllaceae</taxon>
        <taxon>Lyophyllum</taxon>
    </lineage>
</organism>
<comment type="caution">
    <text evidence="7">The sequence shown here is derived from an EMBL/GenBank/DDBJ whole genome shotgun (WGS) entry which is preliminary data.</text>
</comment>